<gene>
    <name evidence="11" type="ORF">ONB1V03_LOCUS5272</name>
</gene>
<dbReference type="GO" id="GO:0030154">
    <property type="term" value="P:cell differentiation"/>
    <property type="evidence" value="ECO:0007669"/>
    <property type="project" value="TreeGrafter"/>
</dbReference>
<dbReference type="PANTHER" id="PTHR24082">
    <property type="entry name" value="NUCLEAR HORMONE RECEPTOR"/>
    <property type="match status" value="1"/>
</dbReference>
<evidence type="ECO:0000256" key="5">
    <source>
        <dbReference type="ARBA" id="ARBA00023125"/>
    </source>
</evidence>
<name>A0A7R9QIL7_9ACAR</name>
<evidence type="ECO:0000256" key="8">
    <source>
        <dbReference type="ARBA" id="ARBA00023242"/>
    </source>
</evidence>
<dbReference type="SMART" id="SM00399">
    <property type="entry name" value="ZnF_C4"/>
    <property type="match status" value="1"/>
</dbReference>
<dbReference type="Gene3D" id="3.30.50.10">
    <property type="entry name" value="Erythroid Transcription Factor GATA-1, subunit A"/>
    <property type="match status" value="1"/>
</dbReference>
<evidence type="ECO:0000256" key="7">
    <source>
        <dbReference type="ARBA" id="ARBA00023170"/>
    </source>
</evidence>
<keyword evidence="7" id="KW-0675">Receptor</keyword>
<keyword evidence="8" id="KW-0539">Nucleus</keyword>
<dbReference type="AlphaFoldDB" id="A0A7R9QIL7"/>
<feature type="region of interest" description="Disordered" evidence="9">
    <location>
        <begin position="67"/>
        <end position="94"/>
    </location>
</feature>
<keyword evidence="4" id="KW-0805">Transcription regulation</keyword>
<dbReference type="OrthoDB" id="6355676at2759"/>
<dbReference type="InterPro" id="IPR001628">
    <property type="entry name" value="Znf_hrmn_rcpt"/>
</dbReference>
<evidence type="ECO:0000256" key="6">
    <source>
        <dbReference type="ARBA" id="ARBA00023163"/>
    </source>
</evidence>
<keyword evidence="6" id="KW-0804">Transcription</keyword>
<evidence type="ECO:0000256" key="3">
    <source>
        <dbReference type="ARBA" id="ARBA00022833"/>
    </source>
</evidence>
<dbReference type="InterPro" id="IPR013088">
    <property type="entry name" value="Znf_NHR/GATA"/>
</dbReference>
<evidence type="ECO:0000256" key="1">
    <source>
        <dbReference type="ARBA" id="ARBA00022723"/>
    </source>
</evidence>
<dbReference type="PROSITE" id="PS51030">
    <property type="entry name" value="NUCLEAR_REC_DBD_2"/>
    <property type="match status" value="1"/>
</dbReference>
<dbReference type="Proteomes" id="UP000728032">
    <property type="component" value="Unassembled WGS sequence"/>
</dbReference>
<keyword evidence="5" id="KW-0238">DNA-binding</keyword>
<dbReference type="EMBL" id="CAJPVJ010002072">
    <property type="protein sequence ID" value="CAG2165734.1"/>
    <property type="molecule type" value="Genomic_DNA"/>
</dbReference>
<sequence>MSTKSKICVVCGEWAKGNNFGVITCQSCKAFFRRNANKSNEWILNEEERHLRRKQIEENRIRKLNKSYTSSKPIKGTVSQESDDSSDSSLSSLL</sequence>
<dbReference type="EMBL" id="OC916897">
    <property type="protein sequence ID" value="CAD7645562.1"/>
    <property type="molecule type" value="Genomic_DNA"/>
</dbReference>
<dbReference type="PRINTS" id="PR00047">
    <property type="entry name" value="STROIDFINGER"/>
</dbReference>
<keyword evidence="3" id="KW-0862">Zinc</keyword>
<keyword evidence="1" id="KW-0479">Metal-binding</keyword>
<dbReference type="Pfam" id="PF00105">
    <property type="entry name" value="zf-C4"/>
    <property type="match status" value="1"/>
</dbReference>
<feature type="domain" description="Nuclear receptor" evidence="10">
    <location>
        <begin position="5"/>
        <end position="34"/>
    </location>
</feature>
<evidence type="ECO:0000259" key="10">
    <source>
        <dbReference type="PROSITE" id="PS51030"/>
    </source>
</evidence>
<dbReference type="PANTHER" id="PTHR24082:SF283">
    <property type="entry name" value="NUCLEAR HORMONE RECEPTOR HR96"/>
    <property type="match status" value="1"/>
</dbReference>
<dbReference type="InterPro" id="IPR050234">
    <property type="entry name" value="Nuclear_hormone_rcpt_NR1"/>
</dbReference>
<protein>
    <recommendedName>
        <fullName evidence="10">Nuclear receptor domain-containing protein</fullName>
    </recommendedName>
</protein>
<organism evidence="11">
    <name type="scientific">Oppiella nova</name>
    <dbReference type="NCBI Taxonomy" id="334625"/>
    <lineage>
        <taxon>Eukaryota</taxon>
        <taxon>Metazoa</taxon>
        <taxon>Ecdysozoa</taxon>
        <taxon>Arthropoda</taxon>
        <taxon>Chelicerata</taxon>
        <taxon>Arachnida</taxon>
        <taxon>Acari</taxon>
        <taxon>Acariformes</taxon>
        <taxon>Sarcoptiformes</taxon>
        <taxon>Oribatida</taxon>
        <taxon>Brachypylina</taxon>
        <taxon>Oppioidea</taxon>
        <taxon>Oppiidae</taxon>
        <taxon>Oppiella</taxon>
    </lineage>
</organism>
<dbReference type="GO" id="GO:0008270">
    <property type="term" value="F:zinc ion binding"/>
    <property type="evidence" value="ECO:0007669"/>
    <property type="project" value="UniProtKB-KW"/>
</dbReference>
<evidence type="ECO:0000256" key="4">
    <source>
        <dbReference type="ARBA" id="ARBA00023015"/>
    </source>
</evidence>
<proteinExistence type="predicted"/>
<reference evidence="11" key="1">
    <citation type="submission" date="2020-11" db="EMBL/GenBank/DDBJ databases">
        <authorList>
            <person name="Tran Van P."/>
        </authorList>
    </citation>
    <scope>NUCLEOTIDE SEQUENCE</scope>
</reference>
<dbReference type="PROSITE" id="PS00031">
    <property type="entry name" value="NUCLEAR_REC_DBD_1"/>
    <property type="match status" value="1"/>
</dbReference>
<dbReference type="SUPFAM" id="SSF57716">
    <property type="entry name" value="Glucocorticoid receptor-like (DNA-binding domain)"/>
    <property type="match status" value="1"/>
</dbReference>
<evidence type="ECO:0000256" key="2">
    <source>
        <dbReference type="ARBA" id="ARBA00022771"/>
    </source>
</evidence>
<evidence type="ECO:0000256" key="9">
    <source>
        <dbReference type="SAM" id="MobiDB-lite"/>
    </source>
</evidence>
<evidence type="ECO:0000313" key="11">
    <source>
        <dbReference type="EMBL" id="CAD7645562.1"/>
    </source>
</evidence>
<evidence type="ECO:0000313" key="12">
    <source>
        <dbReference type="Proteomes" id="UP000728032"/>
    </source>
</evidence>
<keyword evidence="2" id="KW-0863">Zinc-finger</keyword>
<accession>A0A7R9QIL7</accession>
<feature type="compositionally biased region" description="Polar residues" evidence="9">
    <location>
        <begin position="67"/>
        <end position="80"/>
    </location>
</feature>
<feature type="non-terminal residue" evidence="11">
    <location>
        <position position="94"/>
    </location>
</feature>
<dbReference type="GO" id="GO:0000122">
    <property type="term" value="P:negative regulation of transcription by RNA polymerase II"/>
    <property type="evidence" value="ECO:0007669"/>
    <property type="project" value="TreeGrafter"/>
</dbReference>
<dbReference type="GO" id="GO:0004879">
    <property type="term" value="F:nuclear receptor activity"/>
    <property type="evidence" value="ECO:0007669"/>
    <property type="project" value="TreeGrafter"/>
</dbReference>
<dbReference type="GO" id="GO:0000978">
    <property type="term" value="F:RNA polymerase II cis-regulatory region sequence-specific DNA binding"/>
    <property type="evidence" value="ECO:0007669"/>
    <property type="project" value="TreeGrafter"/>
</dbReference>
<keyword evidence="12" id="KW-1185">Reference proteome</keyword>
<dbReference type="GO" id="GO:0045944">
    <property type="term" value="P:positive regulation of transcription by RNA polymerase II"/>
    <property type="evidence" value="ECO:0007669"/>
    <property type="project" value="TreeGrafter"/>
</dbReference>